<gene>
    <name evidence="1" type="ORF">PLEPLA_LOCUS13374</name>
</gene>
<proteinExistence type="predicted"/>
<comment type="caution">
    <text evidence="1">The sequence shown here is derived from an EMBL/GenBank/DDBJ whole genome shotgun (WGS) entry which is preliminary data.</text>
</comment>
<organism evidence="1 2">
    <name type="scientific">Pleuronectes platessa</name>
    <name type="common">European plaice</name>
    <dbReference type="NCBI Taxonomy" id="8262"/>
    <lineage>
        <taxon>Eukaryota</taxon>
        <taxon>Metazoa</taxon>
        <taxon>Chordata</taxon>
        <taxon>Craniata</taxon>
        <taxon>Vertebrata</taxon>
        <taxon>Euteleostomi</taxon>
        <taxon>Actinopterygii</taxon>
        <taxon>Neopterygii</taxon>
        <taxon>Teleostei</taxon>
        <taxon>Neoteleostei</taxon>
        <taxon>Acanthomorphata</taxon>
        <taxon>Carangaria</taxon>
        <taxon>Pleuronectiformes</taxon>
        <taxon>Pleuronectoidei</taxon>
        <taxon>Pleuronectidae</taxon>
        <taxon>Pleuronectes</taxon>
    </lineage>
</organism>
<dbReference type="Proteomes" id="UP001153269">
    <property type="component" value="Unassembled WGS sequence"/>
</dbReference>
<dbReference type="EMBL" id="CADEAL010000803">
    <property type="protein sequence ID" value="CAB1425444.1"/>
    <property type="molecule type" value="Genomic_DNA"/>
</dbReference>
<protein>
    <submittedName>
        <fullName evidence="1">Uncharacterized protein</fullName>
    </submittedName>
</protein>
<evidence type="ECO:0000313" key="1">
    <source>
        <dbReference type="EMBL" id="CAB1425444.1"/>
    </source>
</evidence>
<evidence type="ECO:0000313" key="2">
    <source>
        <dbReference type="Proteomes" id="UP001153269"/>
    </source>
</evidence>
<name>A0A9N7U865_PLEPL</name>
<dbReference type="AlphaFoldDB" id="A0A9N7U865"/>
<keyword evidence="2" id="KW-1185">Reference proteome</keyword>
<reference evidence="1" key="1">
    <citation type="submission" date="2020-03" db="EMBL/GenBank/DDBJ databases">
        <authorList>
            <person name="Weist P."/>
        </authorList>
    </citation>
    <scope>NUCLEOTIDE SEQUENCE</scope>
</reference>
<sequence>MEVCTAATGSHHQWTRRGFDAREVRGQAGEGPEPRVRLNETDAAARRTRGSCWLRLPDNVICCLLFTVSKAEISSHCGTPPLHDSEMSSVRTLPVGLLSRGRSRMRR</sequence>
<accession>A0A9N7U865</accession>